<dbReference type="InterPro" id="IPR007015">
    <property type="entry name" value="DNA_pol_V/MYBBP1A"/>
</dbReference>
<evidence type="ECO:0000313" key="6">
    <source>
        <dbReference type="Proteomes" id="UP001497600"/>
    </source>
</evidence>
<feature type="compositionally biased region" description="Acidic residues" evidence="4">
    <location>
        <begin position="475"/>
        <end position="491"/>
    </location>
</feature>
<dbReference type="SUPFAM" id="SSF48371">
    <property type="entry name" value="ARM repeat"/>
    <property type="match status" value="1"/>
</dbReference>
<feature type="compositionally biased region" description="Acidic residues" evidence="4">
    <location>
        <begin position="764"/>
        <end position="807"/>
    </location>
</feature>
<evidence type="ECO:0000256" key="1">
    <source>
        <dbReference type="ARBA" id="ARBA00004123"/>
    </source>
</evidence>
<feature type="region of interest" description="Disordered" evidence="4">
    <location>
        <begin position="471"/>
        <end position="497"/>
    </location>
</feature>
<proteinExistence type="inferred from homology"/>
<evidence type="ECO:0000256" key="4">
    <source>
        <dbReference type="SAM" id="MobiDB-lite"/>
    </source>
</evidence>
<dbReference type="PANTHER" id="PTHR13213">
    <property type="entry name" value="MYB-BINDING PROTEIN 1A FAMILY MEMBER"/>
    <property type="match status" value="1"/>
</dbReference>
<evidence type="ECO:0000256" key="2">
    <source>
        <dbReference type="ARBA" id="ARBA00006809"/>
    </source>
</evidence>
<dbReference type="Proteomes" id="UP001497600">
    <property type="component" value="Chromosome G"/>
</dbReference>
<dbReference type="EMBL" id="OZ004259">
    <property type="protein sequence ID" value="CAK7919057.1"/>
    <property type="molecule type" value="Genomic_DNA"/>
</dbReference>
<name>A0ABP0EJQ1_9ASCO</name>
<comment type="similarity">
    <text evidence="2">Belongs to the MYBBP1A family.</text>
</comment>
<dbReference type="PANTHER" id="PTHR13213:SF2">
    <property type="entry name" value="MYB-BINDING PROTEIN 1A"/>
    <property type="match status" value="1"/>
</dbReference>
<comment type="subcellular location">
    <subcellularLocation>
        <location evidence="1">Nucleus</location>
    </subcellularLocation>
</comment>
<gene>
    <name evidence="5" type="primary">POL5</name>
    <name evidence="5" type="ORF">CAAN4_G16138</name>
</gene>
<feature type="region of interest" description="Disordered" evidence="4">
    <location>
        <begin position="287"/>
        <end position="311"/>
    </location>
</feature>
<keyword evidence="3" id="KW-0539">Nucleus</keyword>
<feature type="region of interest" description="Disordered" evidence="4">
    <location>
        <begin position="755"/>
        <end position="851"/>
    </location>
</feature>
<feature type="compositionally biased region" description="Basic residues" evidence="4">
    <location>
        <begin position="295"/>
        <end position="310"/>
    </location>
</feature>
<accession>A0ABP0EJQ1</accession>
<keyword evidence="6" id="KW-1185">Reference proteome</keyword>
<dbReference type="Pfam" id="PF04931">
    <property type="entry name" value="DNA_pol_phi"/>
    <property type="match status" value="1"/>
</dbReference>
<dbReference type="InterPro" id="IPR016024">
    <property type="entry name" value="ARM-type_fold"/>
</dbReference>
<evidence type="ECO:0000313" key="5">
    <source>
        <dbReference type="EMBL" id="CAK7919057.1"/>
    </source>
</evidence>
<reference evidence="5 6" key="1">
    <citation type="submission" date="2024-01" db="EMBL/GenBank/DDBJ databases">
        <authorList>
            <consortium name="Genoscope - CEA"/>
            <person name="William W."/>
        </authorList>
    </citation>
    <scope>NUCLEOTIDE SEQUENCE [LARGE SCALE GENOMIC DNA]</scope>
    <source>
        <strain evidence="5 6">29B2s-10</strain>
    </source>
</reference>
<organism evidence="5 6">
    <name type="scientific">[Candida] anglica</name>
    <dbReference type="NCBI Taxonomy" id="148631"/>
    <lineage>
        <taxon>Eukaryota</taxon>
        <taxon>Fungi</taxon>
        <taxon>Dikarya</taxon>
        <taxon>Ascomycota</taxon>
        <taxon>Saccharomycotina</taxon>
        <taxon>Pichiomycetes</taxon>
        <taxon>Debaryomycetaceae</taxon>
        <taxon>Kurtzmaniella</taxon>
    </lineage>
</organism>
<protein>
    <submittedName>
        <fullName evidence="5">rDNA transcriptional regulator Pol5p</fullName>
    </submittedName>
</protein>
<evidence type="ECO:0000256" key="3">
    <source>
        <dbReference type="ARBA" id="ARBA00023242"/>
    </source>
</evidence>
<sequence>MPVSRDHYYRLASELPKERIEAATALLSELQSEQSKEEWDYALNRLIKGLTSTRQSARIGFSMALIEVLSSLIKDPESPETVVGYLKQLMTLTEVKSSMKGKEERAVLFGRLFGLQAILNSGLLYDREVSPLDALQEFTSLLIQLSTLKSWIRESTIFTLCSFMSKMEGTQENEGLFVSIFQQLNDAGLNLTTEGVAVYLSVKSNNRSVYAQQVENLQPSWKNGDPFSKGNLPLLTKVLKDVEVVAAEQQDDEKKQQPKQKSSWNPRVHFVWDLVIRELVDRETSISEEVEESSKKRKKSSTSKSSKKSKLSNIQSLEDPAKLSIKEFWKVVIDESLFSEKSSHERKYWGFDIFIKFVSNVKEREDLEGLFTPNLIRCLINQSAQQSRFLNKISVQVLKTLVEVASANPDKAPTIFSCLINESHGGCWNFDLVTKSKCTDEILTKCTGESLEEVKNILIKKFKEAVKQAQVEEEKVNEEDEDEDQASDEEENEKKKEILKSSTDNIQKWSLDKLLMLIRANKAALKDGDSSWLEDIFKVLIENSFFKKSSRNVSVNIKNLSQERLNSILADVINFKTTKGEPWPLFCINYITELETDEDKFSLLESFDESLTSNKQETLEILAGIKKSIRKATKKNDENQVDQLFCFQLLFSMVLIQFYTADEEAVSVLDELKLCYDDIANSGESEVDTSQVLTEIILSFVARKSTLLKKLSMIIWESFLCSKGDDNNIRLNEESLKLLYDVLEARENKEGLEKIFEGQGEFEAVNEDGESEGDDEKEDDESEDEEDGEDEEDEEDDSSDEGEEDDSSNPIDKETSIKLAQALGIPTETSGEVKFSDLSSEGSSDESDMDDEQMMEIDGQLSKIFKERQDALSSVVSGSKRKEEVMEAKEQMIFFKNRILDLLESLNKHQPTSYLNLTMIKPLVVLIKLTLDKNVGLKAHKLLKTKISKTKVTQAQIEQTFTDEEEQNTFKESLVELIEWLQQQASNSSNQSHSMACNQACIIVAKNLIGIDESYLEKVIDIYTASLKEWASTKKSKIQASMFFDFINWLNSKR</sequence>